<dbReference type="Pfam" id="PF13730">
    <property type="entry name" value="HTH_36"/>
    <property type="match status" value="1"/>
</dbReference>
<accession>B8ILW4</accession>
<dbReference type="HOGENOM" id="CLU_893740_0_0_5"/>
<name>B8ILW4_METNO</name>
<dbReference type="AlphaFoldDB" id="B8ILW4"/>
<evidence type="ECO:0000313" key="2">
    <source>
        <dbReference type="EMBL" id="ACL62089.1"/>
    </source>
</evidence>
<dbReference type="EMBL" id="CP001349">
    <property type="protein sequence ID" value="ACL62089.1"/>
    <property type="molecule type" value="Genomic_DNA"/>
</dbReference>
<proteinExistence type="predicted"/>
<evidence type="ECO:0000313" key="3">
    <source>
        <dbReference type="Proteomes" id="UP000008207"/>
    </source>
</evidence>
<dbReference type="STRING" id="460265.Mnod_7350"/>
<reference evidence="2 3" key="1">
    <citation type="submission" date="2009-01" db="EMBL/GenBank/DDBJ databases">
        <title>Complete sequence of chromosome of Methylobacterium nodulans ORS 2060.</title>
        <authorList>
            <consortium name="US DOE Joint Genome Institute"/>
            <person name="Lucas S."/>
            <person name="Copeland A."/>
            <person name="Lapidus A."/>
            <person name="Glavina del Rio T."/>
            <person name="Dalin E."/>
            <person name="Tice H."/>
            <person name="Bruce D."/>
            <person name="Goodwin L."/>
            <person name="Pitluck S."/>
            <person name="Sims D."/>
            <person name="Brettin T."/>
            <person name="Detter J.C."/>
            <person name="Han C."/>
            <person name="Larimer F."/>
            <person name="Land M."/>
            <person name="Hauser L."/>
            <person name="Kyrpides N."/>
            <person name="Ivanova N."/>
            <person name="Marx C.J."/>
            <person name="Richardson P."/>
        </authorList>
    </citation>
    <scope>NUCLEOTIDE SEQUENCE [LARGE SCALE GENOMIC DNA]</scope>
    <source>
        <strain evidence="3">LMG 21967 / CNCM I-2342 / ORS 2060</strain>
    </source>
</reference>
<dbReference type="eggNOG" id="COG1725">
    <property type="taxonomic scope" value="Bacteria"/>
</dbReference>
<dbReference type="Proteomes" id="UP000008207">
    <property type="component" value="Chromosome"/>
</dbReference>
<evidence type="ECO:0008006" key="4">
    <source>
        <dbReference type="Google" id="ProtNLM"/>
    </source>
</evidence>
<dbReference type="Gene3D" id="1.10.10.10">
    <property type="entry name" value="Winged helix-like DNA-binding domain superfamily/Winged helix DNA-binding domain"/>
    <property type="match status" value="1"/>
</dbReference>
<feature type="region of interest" description="Disordered" evidence="1">
    <location>
        <begin position="95"/>
        <end position="168"/>
    </location>
</feature>
<feature type="compositionally biased region" description="Pro residues" evidence="1">
    <location>
        <begin position="155"/>
        <end position="164"/>
    </location>
</feature>
<evidence type="ECO:0000256" key="1">
    <source>
        <dbReference type="SAM" id="MobiDB-lite"/>
    </source>
</evidence>
<dbReference type="RefSeq" id="WP_015933647.1">
    <property type="nucleotide sequence ID" value="NC_011894.1"/>
</dbReference>
<sequence length="311" mass="33613">MSVQAITFVIAQHIPDAGAKLLAMVLANYVDHRTGLAWPTVEALAADTSQSVRTVQRKLRELEQLGLITILKGACPKTGRQRANRYRMHLPHLAAARGDKTGGSGPAEAVRGDTAVTPLKESVRESVRREAPQPPVAGGQAREARQGEREGAAAPPQPRPPDPAPDGTVAQRFERLLTAYPESGRAWANLQAARTLFAALSAAEQLQAIAAAGAYAAHCGRNPTTKPKHLQNWLRNGLFRNHAPAAAAPAEPRPERVFVAAESASWEAWRQHYCTLGRVMPQPVRSDIARCEGWWFPSTQPPRAPAAGRMS</sequence>
<protein>
    <recommendedName>
        <fullName evidence="4">Helix-turn-helix domain-containing protein</fullName>
    </recommendedName>
</protein>
<dbReference type="InterPro" id="IPR036388">
    <property type="entry name" value="WH-like_DNA-bd_sf"/>
</dbReference>
<keyword evidence="3" id="KW-1185">Reference proteome</keyword>
<organism evidence="2 3">
    <name type="scientific">Methylobacterium nodulans (strain LMG 21967 / CNCM I-2342 / ORS 2060)</name>
    <dbReference type="NCBI Taxonomy" id="460265"/>
    <lineage>
        <taxon>Bacteria</taxon>
        <taxon>Pseudomonadati</taxon>
        <taxon>Pseudomonadota</taxon>
        <taxon>Alphaproteobacteria</taxon>
        <taxon>Hyphomicrobiales</taxon>
        <taxon>Methylobacteriaceae</taxon>
        <taxon>Methylobacterium</taxon>
    </lineage>
</organism>
<dbReference type="KEGG" id="mno:Mnod_7350"/>
<gene>
    <name evidence="2" type="ordered locus">Mnod_7350</name>
</gene>
<feature type="compositionally biased region" description="Basic and acidic residues" evidence="1">
    <location>
        <begin position="142"/>
        <end position="151"/>
    </location>
</feature>
<feature type="compositionally biased region" description="Basic and acidic residues" evidence="1">
    <location>
        <begin position="121"/>
        <end position="131"/>
    </location>
</feature>